<dbReference type="AlphaFoldDB" id="A0A4P7XM87"/>
<evidence type="ECO:0000313" key="2">
    <source>
        <dbReference type="Proteomes" id="UP000298049"/>
    </source>
</evidence>
<dbReference type="KEGG" id="hmi:soil367_00680"/>
<protein>
    <submittedName>
        <fullName evidence="1">Uncharacterized protein</fullName>
    </submittedName>
</protein>
<dbReference type="OrthoDB" id="6357569at2"/>
<evidence type="ECO:0000313" key="1">
    <source>
        <dbReference type="EMBL" id="QCF27744.1"/>
    </source>
</evidence>
<gene>
    <name evidence="1" type="ORF">soil367_00680</name>
</gene>
<dbReference type="Proteomes" id="UP000298049">
    <property type="component" value="Chromosome"/>
</dbReference>
<name>A0A4P7XM87_9ALTE</name>
<dbReference type="EMBL" id="CP031093">
    <property type="protein sequence ID" value="QCF27744.1"/>
    <property type="molecule type" value="Genomic_DNA"/>
</dbReference>
<keyword evidence="2" id="KW-1185">Reference proteome</keyword>
<organism evidence="1 2">
    <name type="scientific">Hydrocarboniclastica marina</name>
    <dbReference type="NCBI Taxonomy" id="2259620"/>
    <lineage>
        <taxon>Bacteria</taxon>
        <taxon>Pseudomonadati</taxon>
        <taxon>Pseudomonadota</taxon>
        <taxon>Gammaproteobacteria</taxon>
        <taxon>Alteromonadales</taxon>
        <taxon>Alteromonadaceae</taxon>
        <taxon>Hydrocarboniclastica</taxon>
    </lineage>
</organism>
<sequence>MVADKLDPRACASWLSTREILARGYFDGRVSAANLLAHTGCHEFAHLVQTVSGGRTRGSVHNSAFYRILDDLHRDGIADGFRQSLLELARNRGQMIPDASVQIADPREALASFKPGDVVCFGRNNELQGKVTRVNRKTCSVQGTGPCEGRRYRVSPQALTPLS</sequence>
<reference evidence="1 2" key="1">
    <citation type="submission" date="2018-07" db="EMBL/GenBank/DDBJ databases">
        <title>Marsedoiliclastica nanhaica gen. nov. sp. nov., a novel marine hydrocarbonoclastic bacterium isolated from an in-situ enriched hydrocarbon-degrading consortium in deep-sea sediment.</title>
        <authorList>
            <person name="Dong C."/>
            <person name="Ma T."/>
            <person name="Liu R."/>
            <person name="Shao Z."/>
        </authorList>
    </citation>
    <scope>NUCLEOTIDE SEQUENCE [LARGE SCALE GENOMIC DNA]</scope>
    <source>
        <strain evidence="2">soil36-7</strain>
    </source>
</reference>
<proteinExistence type="predicted"/>
<accession>A0A4P7XM87</accession>